<evidence type="ECO:0000259" key="8">
    <source>
        <dbReference type="PROSITE" id="PS50110"/>
    </source>
</evidence>
<dbReference type="PROSITE" id="PS51755">
    <property type="entry name" value="OMPR_PHOB"/>
    <property type="match status" value="1"/>
</dbReference>
<feature type="DNA-binding region" description="OmpR/PhoB-type" evidence="7">
    <location>
        <begin position="126"/>
        <end position="225"/>
    </location>
</feature>
<dbReference type="CDD" id="cd17574">
    <property type="entry name" value="REC_OmpR"/>
    <property type="match status" value="1"/>
</dbReference>
<dbReference type="InterPro" id="IPR001789">
    <property type="entry name" value="Sig_transdc_resp-reg_receiver"/>
</dbReference>
<evidence type="ECO:0000256" key="3">
    <source>
        <dbReference type="ARBA" id="ARBA00023015"/>
    </source>
</evidence>
<dbReference type="SMART" id="SM00862">
    <property type="entry name" value="Trans_reg_C"/>
    <property type="match status" value="1"/>
</dbReference>
<feature type="domain" description="OmpR/PhoB-type" evidence="9">
    <location>
        <begin position="126"/>
        <end position="225"/>
    </location>
</feature>
<dbReference type="Gene3D" id="6.10.250.690">
    <property type="match status" value="1"/>
</dbReference>
<dbReference type="PROSITE" id="PS50110">
    <property type="entry name" value="RESPONSE_REGULATORY"/>
    <property type="match status" value="1"/>
</dbReference>
<dbReference type="Gene3D" id="1.10.10.10">
    <property type="entry name" value="Winged helix-like DNA-binding domain superfamily/Winged helix DNA-binding domain"/>
    <property type="match status" value="1"/>
</dbReference>
<name>A0A7W4Z505_9ACTN</name>
<sequence length="230" mass="25692">MSARILVADDDRKLAALVRTYLERAGHSVVVVPDGRAALVECRRRQPDLAVLDIMMPLLDGHDVCHLLRSEGDVPIIFLTARATEDDLVQGLQLGADDYVTKPFSPRELVARVEAVLRRSRPEPGDAVTRAGSLVLDEERHEVRLGGRLVPCTPAEFRILRELVTHPGRVFSRQRLLEAAFGFDHDALERTVDVHVMNLRRKLEPDPTDPRHLVTVYGVGYKYVADDAAP</sequence>
<evidence type="ECO:0000313" key="11">
    <source>
        <dbReference type="Proteomes" id="UP000589626"/>
    </source>
</evidence>
<dbReference type="GO" id="GO:0006355">
    <property type="term" value="P:regulation of DNA-templated transcription"/>
    <property type="evidence" value="ECO:0007669"/>
    <property type="project" value="InterPro"/>
</dbReference>
<dbReference type="InterPro" id="IPR011006">
    <property type="entry name" value="CheY-like_superfamily"/>
</dbReference>
<accession>A0A7W4Z505</accession>
<evidence type="ECO:0000256" key="5">
    <source>
        <dbReference type="ARBA" id="ARBA00023163"/>
    </source>
</evidence>
<dbReference type="SUPFAM" id="SSF52172">
    <property type="entry name" value="CheY-like"/>
    <property type="match status" value="1"/>
</dbReference>
<dbReference type="GO" id="GO:0032993">
    <property type="term" value="C:protein-DNA complex"/>
    <property type="evidence" value="ECO:0007669"/>
    <property type="project" value="TreeGrafter"/>
</dbReference>
<keyword evidence="3" id="KW-0805">Transcription regulation</keyword>
<evidence type="ECO:0000256" key="1">
    <source>
        <dbReference type="ARBA" id="ARBA00022553"/>
    </source>
</evidence>
<keyword evidence="11" id="KW-1185">Reference proteome</keyword>
<evidence type="ECO:0000256" key="6">
    <source>
        <dbReference type="PROSITE-ProRule" id="PRU00169"/>
    </source>
</evidence>
<dbReference type="Pfam" id="PF00486">
    <property type="entry name" value="Trans_reg_C"/>
    <property type="match status" value="1"/>
</dbReference>
<gene>
    <name evidence="10" type="ORF">FHU40_005308</name>
</gene>
<dbReference type="Pfam" id="PF00072">
    <property type="entry name" value="Response_reg"/>
    <property type="match status" value="1"/>
</dbReference>
<dbReference type="PANTHER" id="PTHR48111">
    <property type="entry name" value="REGULATOR OF RPOS"/>
    <property type="match status" value="1"/>
</dbReference>
<keyword evidence="2" id="KW-0902">Two-component regulatory system</keyword>
<keyword evidence="1 6" id="KW-0597">Phosphoprotein</keyword>
<dbReference type="CDD" id="cd00383">
    <property type="entry name" value="trans_reg_C"/>
    <property type="match status" value="1"/>
</dbReference>
<keyword evidence="4 7" id="KW-0238">DNA-binding</keyword>
<dbReference type="InterPro" id="IPR039420">
    <property type="entry name" value="WalR-like"/>
</dbReference>
<dbReference type="Proteomes" id="UP000589626">
    <property type="component" value="Unassembled WGS sequence"/>
</dbReference>
<dbReference type="EMBL" id="JACHWR010000008">
    <property type="protein sequence ID" value="MBB3045451.1"/>
    <property type="molecule type" value="Genomic_DNA"/>
</dbReference>
<dbReference type="AlphaFoldDB" id="A0A7W4Z505"/>
<evidence type="ECO:0000313" key="10">
    <source>
        <dbReference type="EMBL" id="MBB3045451.1"/>
    </source>
</evidence>
<evidence type="ECO:0000256" key="4">
    <source>
        <dbReference type="ARBA" id="ARBA00023125"/>
    </source>
</evidence>
<dbReference type="GO" id="GO:0005829">
    <property type="term" value="C:cytosol"/>
    <property type="evidence" value="ECO:0007669"/>
    <property type="project" value="TreeGrafter"/>
</dbReference>
<evidence type="ECO:0000256" key="2">
    <source>
        <dbReference type="ARBA" id="ARBA00023012"/>
    </source>
</evidence>
<dbReference type="GO" id="GO:0000156">
    <property type="term" value="F:phosphorelay response regulator activity"/>
    <property type="evidence" value="ECO:0007669"/>
    <property type="project" value="TreeGrafter"/>
</dbReference>
<feature type="modified residue" description="4-aspartylphosphate" evidence="6">
    <location>
        <position position="53"/>
    </location>
</feature>
<reference evidence="10 11" key="1">
    <citation type="submission" date="2020-08" db="EMBL/GenBank/DDBJ databases">
        <title>Sequencing the genomes of 1000 actinobacteria strains.</title>
        <authorList>
            <person name="Klenk H.-P."/>
        </authorList>
    </citation>
    <scope>NUCLEOTIDE SEQUENCE [LARGE SCALE GENOMIC DNA]</scope>
    <source>
        <strain evidence="10 11">DSM 105498</strain>
    </source>
</reference>
<dbReference type="SMART" id="SM00448">
    <property type="entry name" value="REC"/>
    <property type="match status" value="1"/>
</dbReference>
<dbReference type="InterPro" id="IPR036388">
    <property type="entry name" value="WH-like_DNA-bd_sf"/>
</dbReference>
<proteinExistence type="predicted"/>
<protein>
    <submittedName>
        <fullName evidence="10">DNA-binding response OmpR family regulator</fullName>
    </submittedName>
</protein>
<organism evidence="10 11">
    <name type="scientific">Nocardioides soli</name>
    <dbReference type="NCBI Taxonomy" id="1036020"/>
    <lineage>
        <taxon>Bacteria</taxon>
        <taxon>Bacillati</taxon>
        <taxon>Actinomycetota</taxon>
        <taxon>Actinomycetes</taxon>
        <taxon>Propionibacteriales</taxon>
        <taxon>Nocardioidaceae</taxon>
        <taxon>Nocardioides</taxon>
    </lineage>
</organism>
<dbReference type="RefSeq" id="WP_183595442.1">
    <property type="nucleotide sequence ID" value="NZ_JACHWR010000008.1"/>
</dbReference>
<feature type="domain" description="Response regulatory" evidence="8">
    <location>
        <begin position="4"/>
        <end position="117"/>
    </location>
</feature>
<evidence type="ECO:0000259" key="9">
    <source>
        <dbReference type="PROSITE" id="PS51755"/>
    </source>
</evidence>
<dbReference type="GO" id="GO:0000976">
    <property type="term" value="F:transcription cis-regulatory region binding"/>
    <property type="evidence" value="ECO:0007669"/>
    <property type="project" value="TreeGrafter"/>
</dbReference>
<keyword evidence="5" id="KW-0804">Transcription</keyword>
<dbReference type="InterPro" id="IPR001867">
    <property type="entry name" value="OmpR/PhoB-type_DNA-bd"/>
</dbReference>
<evidence type="ECO:0000256" key="7">
    <source>
        <dbReference type="PROSITE-ProRule" id="PRU01091"/>
    </source>
</evidence>
<dbReference type="PANTHER" id="PTHR48111:SF1">
    <property type="entry name" value="TWO-COMPONENT RESPONSE REGULATOR ORR33"/>
    <property type="match status" value="1"/>
</dbReference>
<dbReference type="Gene3D" id="3.40.50.2300">
    <property type="match status" value="1"/>
</dbReference>
<dbReference type="FunFam" id="3.40.50.2300:FF:000001">
    <property type="entry name" value="DNA-binding response regulator PhoB"/>
    <property type="match status" value="1"/>
</dbReference>
<comment type="caution">
    <text evidence="10">The sequence shown here is derived from an EMBL/GenBank/DDBJ whole genome shotgun (WGS) entry which is preliminary data.</text>
</comment>